<protein>
    <submittedName>
        <fullName evidence="1">Uncharacterized protein</fullName>
    </submittedName>
</protein>
<reference evidence="1" key="1">
    <citation type="submission" date="2018-05" db="EMBL/GenBank/DDBJ databases">
        <authorList>
            <person name="Lanie J.A."/>
            <person name="Ng W.-L."/>
            <person name="Kazmierczak K.M."/>
            <person name="Andrzejewski T.M."/>
            <person name="Davidsen T.M."/>
            <person name="Wayne K.J."/>
            <person name="Tettelin H."/>
            <person name="Glass J.I."/>
            <person name="Rusch D."/>
            <person name="Podicherti R."/>
            <person name="Tsui H.-C.T."/>
            <person name="Winkler M.E."/>
        </authorList>
    </citation>
    <scope>NUCLEOTIDE SEQUENCE</scope>
</reference>
<feature type="non-terminal residue" evidence="1">
    <location>
        <position position="69"/>
    </location>
</feature>
<sequence length="69" mass="7865">MLITVSGYRSHSKRLVKLLEDASEFFALKMMRKDLVENIDLDIVLAKDLAKKEGITGSIYGYCNILDDR</sequence>
<accession>A0A382Y5L0</accession>
<gene>
    <name evidence="1" type="ORF">METZ01_LOCUS430945</name>
</gene>
<dbReference type="EMBL" id="UINC01172817">
    <property type="protein sequence ID" value="SVD78091.1"/>
    <property type="molecule type" value="Genomic_DNA"/>
</dbReference>
<proteinExistence type="predicted"/>
<name>A0A382Y5L0_9ZZZZ</name>
<evidence type="ECO:0000313" key="1">
    <source>
        <dbReference type="EMBL" id="SVD78091.1"/>
    </source>
</evidence>
<dbReference type="AlphaFoldDB" id="A0A382Y5L0"/>
<organism evidence="1">
    <name type="scientific">marine metagenome</name>
    <dbReference type="NCBI Taxonomy" id="408172"/>
    <lineage>
        <taxon>unclassified sequences</taxon>
        <taxon>metagenomes</taxon>
        <taxon>ecological metagenomes</taxon>
    </lineage>
</organism>